<gene>
    <name evidence="1" type="ORF">GCM10017600_08830</name>
</gene>
<dbReference type="EMBL" id="BSEV01000001">
    <property type="protein sequence ID" value="GLK07478.1"/>
    <property type="molecule type" value="Genomic_DNA"/>
</dbReference>
<accession>A0A9W6HXM2</accession>
<sequence length="69" mass="6565">MISQDGEGLAQVAGSAGAATRLAEDLPALQLSVGAFAEAAEPGVGAVGLFLGGGPVPALYGVTLGPCAR</sequence>
<evidence type="ECO:0000313" key="1">
    <source>
        <dbReference type="EMBL" id="GLK07478.1"/>
    </source>
</evidence>
<keyword evidence="2" id="KW-1185">Reference proteome</keyword>
<evidence type="ECO:0000313" key="2">
    <source>
        <dbReference type="Proteomes" id="UP001143474"/>
    </source>
</evidence>
<dbReference type="Proteomes" id="UP001143474">
    <property type="component" value="Unassembled WGS sequence"/>
</dbReference>
<reference evidence="1" key="2">
    <citation type="submission" date="2023-01" db="EMBL/GenBank/DDBJ databases">
        <authorList>
            <person name="Sun Q."/>
            <person name="Evtushenko L."/>
        </authorList>
    </citation>
    <scope>NUCLEOTIDE SEQUENCE</scope>
    <source>
        <strain evidence="1">VKM Ac-2007</strain>
    </source>
</reference>
<dbReference type="AlphaFoldDB" id="A0A9W6HXM2"/>
<reference evidence="1" key="1">
    <citation type="journal article" date="2014" name="Int. J. Syst. Evol. Microbiol.">
        <title>Complete genome sequence of Corynebacterium casei LMG S-19264T (=DSM 44701T), isolated from a smear-ripened cheese.</title>
        <authorList>
            <consortium name="US DOE Joint Genome Institute (JGI-PGF)"/>
            <person name="Walter F."/>
            <person name="Albersmeier A."/>
            <person name="Kalinowski J."/>
            <person name="Ruckert C."/>
        </authorList>
    </citation>
    <scope>NUCLEOTIDE SEQUENCE</scope>
    <source>
        <strain evidence="1">VKM Ac-2007</strain>
    </source>
</reference>
<organism evidence="1 2">
    <name type="scientific">Streptosporangium carneum</name>
    <dbReference type="NCBI Taxonomy" id="47481"/>
    <lineage>
        <taxon>Bacteria</taxon>
        <taxon>Bacillati</taxon>
        <taxon>Actinomycetota</taxon>
        <taxon>Actinomycetes</taxon>
        <taxon>Streptosporangiales</taxon>
        <taxon>Streptosporangiaceae</taxon>
        <taxon>Streptosporangium</taxon>
    </lineage>
</organism>
<comment type="caution">
    <text evidence="1">The sequence shown here is derived from an EMBL/GenBank/DDBJ whole genome shotgun (WGS) entry which is preliminary data.</text>
</comment>
<protein>
    <submittedName>
        <fullName evidence="1">Uncharacterized protein</fullName>
    </submittedName>
</protein>
<name>A0A9W6HXM2_9ACTN</name>
<proteinExistence type="predicted"/>